<keyword evidence="1" id="KW-0812">Transmembrane</keyword>
<feature type="transmembrane region" description="Helical" evidence="1">
    <location>
        <begin position="179"/>
        <end position="201"/>
    </location>
</feature>
<evidence type="ECO:0000256" key="1">
    <source>
        <dbReference type="SAM" id="Phobius"/>
    </source>
</evidence>
<feature type="transmembrane region" description="Helical" evidence="1">
    <location>
        <begin position="34"/>
        <end position="51"/>
    </location>
</feature>
<dbReference type="InterPro" id="IPR025291">
    <property type="entry name" value="DUF4153"/>
</dbReference>
<feature type="transmembrane region" description="Helical" evidence="1">
    <location>
        <begin position="142"/>
        <end position="159"/>
    </location>
</feature>
<keyword evidence="1" id="KW-1133">Transmembrane helix</keyword>
<dbReference type="Proteomes" id="UP000461768">
    <property type="component" value="Unassembled WGS sequence"/>
</dbReference>
<proteinExistence type="predicted"/>
<gene>
    <name evidence="2" type="ORF">F7O84_09085</name>
</gene>
<dbReference type="AlphaFoldDB" id="A0A7V7QK13"/>
<dbReference type="RefSeq" id="WP_151144278.1">
    <property type="nucleotide sequence ID" value="NZ_WAGX01000005.1"/>
</dbReference>
<feature type="transmembrane region" description="Helical" evidence="1">
    <location>
        <begin position="396"/>
        <end position="414"/>
    </location>
</feature>
<protein>
    <submittedName>
        <fullName evidence="2">DUF4173 domain-containing protein</fullName>
    </submittedName>
</protein>
<feature type="transmembrane region" description="Helical" evidence="1">
    <location>
        <begin position="261"/>
        <end position="286"/>
    </location>
</feature>
<dbReference type="Pfam" id="PF13687">
    <property type="entry name" value="DUF4153"/>
    <property type="match status" value="1"/>
</dbReference>
<accession>A0A7V7QK13</accession>
<reference evidence="2 3" key="1">
    <citation type="submission" date="2019-09" db="EMBL/GenBank/DDBJ databases">
        <authorList>
            <person name="Valk L.C."/>
        </authorList>
    </citation>
    <scope>NUCLEOTIDE SEQUENCE [LARGE SCALE GENOMIC DNA]</scope>
    <source>
        <strain evidence="2">GalUA</strain>
    </source>
</reference>
<reference evidence="2 3" key="2">
    <citation type="submission" date="2020-02" db="EMBL/GenBank/DDBJ databases">
        <title>Candidatus Galacturonibacter soehngenii shows hetero-acetogenic catabolism of galacturonic acid but lacks a canonical carbon monoxide dehydrogenase/acetyl-CoA synthase complex.</title>
        <authorList>
            <person name="Diender M."/>
            <person name="Stouten G.R."/>
            <person name="Petersen J.F."/>
            <person name="Nielsen P.H."/>
            <person name="Dueholm M.S."/>
            <person name="Pronk J.T."/>
            <person name="Van Loosdrecht M.C.M."/>
        </authorList>
    </citation>
    <scope>NUCLEOTIDE SEQUENCE [LARGE SCALE GENOMIC DNA]</scope>
    <source>
        <strain evidence="2">GalUA</strain>
    </source>
</reference>
<keyword evidence="1" id="KW-0472">Membrane</keyword>
<sequence length="505" mass="58885">MSMNKEQEEIVSQRSYTLNQHDESKERKFLKENFNFFGALSFLYAIFYTFCEYKNDSGIAIFLLGIGSIYFCTRFVKRLKPSLKGGALFYFISILLLGVSIPLTDNWLMNTMSKGAILVLITLFMLHQFYDDSKWNVMKYIEASYILFIEMCVAIIYPFSDAANAMKERQKKKNDKLKYVLIGILTAIPLTLIILSLLVSADLIFANMMKNIVNKIFMFEEVFWILLSIVLCYCIIYCFINAITKNNIKEDVNDHRILEPIIANTFTSIISAIYIIFCLIQIIGLFGANLSLPQGYTYSRYAREGFFQLLFVCGLNFVIVLCCMAFFRKSKLLKSLLTMISICTYIMLASSAYRMILYIQVYHLTFLRVFVLWTLFVLSLLMFGILIHLYKERFPFFRYCMVVITSCFIIFAFSHPDYLIAKYNIDAIEDITKHNAVNVYEQYGDLNYVTSLSADAAIVLENYSADNELVKNYFEKMKTKPQMDFRTFNFSRYMAQKAANRFFHQ</sequence>
<evidence type="ECO:0000313" key="3">
    <source>
        <dbReference type="Proteomes" id="UP000461768"/>
    </source>
</evidence>
<feature type="transmembrane region" description="Helical" evidence="1">
    <location>
        <begin position="58"/>
        <end position="76"/>
    </location>
</feature>
<evidence type="ECO:0000313" key="2">
    <source>
        <dbReference type="EMBL" id="KAB1437743.1"/>
    </source>
</evidence>
<dbReference type="OrthoDB" id="9767931at2"/>
<feature type="transmembrane region" description="Helical" evidence="1">
    <location>
        <begin position="221"/>
        <end position="240"/>
    </location>
</feature>
<comment type="caution">
    <text evidence="2">The sequence shown here is derived from an EMBL/GenBank/DDBJ whole genome shotgun (WGS) entry which is preliminary data.</text>
</comment>
<feature type="transmembrane region" description="Helical" evidence="1">
    <location>
        <begin position="306"/>
        <end position="327"/>
    </location>
</feature>
<feature type="transmembrane region" description="Helical" evidence="1">
    <location>
        <begin position="88"/>
        <end position="108"/>
    </location>
</feature>
<keyword evidence="3" id="KW-1185">Reference proteome</keyword>
<feature type="transmembrane region" description="Helical" evidence="1">
    <location>
        <begin position="115"/>
        <end position="130"/>
    </location>
</feature>
<dbReference type="EMBL" id="WAGX01000005">
    <property type="protein sequence ID" value="KAB1437743.1"/>
    <property type="molecule type" value="Genomic_DNA"/>
</dbReference>
<feature type="transmembrane region" description="Helical" evidence="1">
    <location>
        <begin position="339"/>
        <end position="359"/>
    </location>
</feature>
<organism evidence="2 3">
    <name type="scientific">Candidatus Galacturonatibacter soehngenii</name>
    <dbReference type="NCBI Taxonomy" id="2307010"/>
    <lineage>
        <taxon>Bacteria</taxon>
        <taxon>Bacillati</taxon>
        <taxon>Bacillota</taxon>
        <taxon>Clostridia</taxon>
        <taxon>Lachnospirales</taxon>
        <taxon>Lachnospiraceae</taxon>
        <taxon>Candidatus Galacturonatibacter</taxon>
    </lineage>
</organism>
<name>A0A7V7QK13_9FIRM</name>
<feature type="transmembrane region" description="Helical" evidence="1">
    <location>
        <begin position="365"/>
        <end position="389"/>
    </location>
</feature>